<name>A0A9X5E993_9CYAN</name>
<dbReference type="InterPro" id="IPR033717">
    <property type="entry name" value="UDPK"/>
</dbReference>
<evidence type="ECO:0000256" key="11">
    <source>
        <dbReference type="ARBA" id="ARBA00023098"/>
    </source>
</evidence>
<dbReference type="InterPro" id="IPR036945">
    <property type="entry name" value="DAGK_sf"/>
</dbReference>
<evidence type="ECO:0000256" key="3">
    <source>
        <dbReference type="ARBA" id="ARBA00022475"/>
    </source>
</evidence>
<keyword evidence="21" id="KW-1185">Reference proteome</keyword>
<dbReference type="Proteomes" id="UP000031532">
    <property type="component" value="Unassembled WGS sequence"/>
</dbReference>
<evidence type="ECO:0000256" key="6">
    <source>
        <dbReference type="ARBA" id="ARBA00022692"/>
    </source>
</evidence>
<evidence type="ECO:0000256" key="19">
    <source>
        <dbReference type="SAM" id="Phobius"/>
    </source>
</evidence>
<dbReference type="PROSITE" id="PS01069">
    <property type="entry name" value="DAGK_PROKAR"/>
    <property type="match status" value="1"/>
</dbReference>
<feature type="transmembrane region" description="Helical" evidence="19">
    <location>
        <begin position="117"/>
        <end position="139"/>
    </location>
</feature>
<feature type="binding site" evidence="16">
    <location>
        <position position="21"/>
    </location>
    <ligand>
        <name>substrate</name>
    </ligand>
</feature>
<sequence length="151" mass="16475">MTQKVSTSTPSRTEKVVPIQRDFSWQVASNLLVSFKYAWSGIAYAFKTQRNFRIHICIGTFAVFLGLMLRLPLVEIAVITLTSGLVLVMELLNTAIESVVDLTVKQTYHELAKIAKDCAAGAVLISAIAAVLVAAALLLPPLVRLIVSYLN</sequence>
<evidence type="ECO:0000256" key="2">
    <source>
        <dbReference type="ARBA" id="ARBA00005967"/>
    </source>
</evidence>
<evidence type="ECO:0000313" key="20">
    <source>
        <dbReference type="EMBL" id="NHC37700.1"/>
    </source>
</evidence>
<evidence type="ECO:0000256" key="5">
    <source>
        <dbReference type="ARBA" id="ARBA00022679"/>
    </source>
</evidence>
<organism evidence="20 21">
    <name type="scientific">Scytonema millei VB511283</name>
    <dbReference type="NCBI Taxonomy" id="1245923"/>
    <lineage>
        <taxon>Bacteria</taxon>
        <taxon>Bacillati</taxon>
        <taxon>Cyanobacteriota</taxon>
        <taxon>Cyanophyceae</taxon>
        <taxon>Nostocales</taxon>
        <taxon>Scytonemataceae</taxon>
        <taxon>Scytonema</taxon>
    </lineage>
</organism>
<comment type="similarity">
    <text evidence="2">Belongs to the bacterial diacylglycerol kinase family.</text>
</comment>
<keyword evidence="5" id="KW-0808">Transferase</keyword>
<feature type="binding site" evidence="17">
    <location>
        <position position="37"/>
    </location>
    <ligand>
        <name>ATP</name>
        <dbReference type="ChEBI" id="CHEBI:30616"/>
    </ligand>
</feature>
<keyword evidence="12 19" id="KW-0472">Membrane</keyword>
<keyword evidence="18" id="KW-0460">Magnesium</keyword>
<reference evidence="20 21" key="1">
    <citation type="journal article" date="2015" name="Genome Announc.">
        <title>Draft Genome Sequence of the Terrestrial Cyanobacterium Scytonema millei VB511283, Isolated from Eastern India.</title>
        <authorList>
            <person name="Sen D."/>
            <person name="Chandrababunaidu M.M."/>
            <person name="Singh D."/>
            <person name="Sanghi N."/>
            <person name="Ghorai A."/>
            <person name="Mishra G.P."/>
            <person name="Madduluri M."/>
            <person name="Adhikary S.P."/>
            <person name="Tripathy S."/>
        </authorList>
    </citation>
    <scope>NUCLEOTIDE SEQUENCE [LARGE SCALE GENOMIC DNA]</scope>
    <source>
        <strain evidence="20 21">VB511283</strain>
    </source>
</reference>
<evidence type="ECO:0000256" key="4">
    <source>
        <dbReference type="ARBA" id="ARBA00022516"/>
    </source>
</evidence>
<proteinExistence type="inferred from homology"/>
<comment type="subcellular location">
    <subcellularLocation>
        <location evidence="1">Cell membrane</location>
        <topology evidence="1">Multi-pass membrane protein</topology>
    </subcellularLocation>
</comment>
<keyword evidence="14" id="KW-1208">Phospholipid metabolism</keyword>
<evidence type="ECO:0000256" key="1">
    <source>
        <dbReference type="ARBA" id="ARBA00004651"/>
    </source>
</evidence>
<evidence type="ECO:0000256" key="12">
    <source>
        <dbReference type="ARBA" id="ARBA00023136"/>
    </source>
</evidence>
<evidence type="ECO:0000256" key="18">
    <source>
        <dbReference type="PIRSR" id="PIRSR600829-4"/>
    </source>
</evidence>
<dbReference type="CDD" id="cd14265">
    <property type="entry name" value="UDPK_IM_like"/>
    <property type="match status" value="1"/>
</dbReference>
<evidence type="ECO:0000256" key="8">
    <source>
        <dbReference type="ARBA" id="ARBA00022777"/>
    </source>
</evidence>
<keyword evidence="4" id="KW-0444">Lipid biosynthesis</keyword>
<protein>
    <submittedName>
        <fullName evidence="20">Diacylglycerol kinase family protein</fullName>
    </submittedName>
</protein>
<evidence type="ECO:0000256" key="10">
    <source>
        <dbReference type="ARBA" id="ARBA00022989"/>
    </source>
</evidence>
<feature type="binding site" evidence="17">
    <location>
        <position position="21"/>
    </location>
    <ligand>
        <name>ATP</name>
        <dbReference type="ChEBI" id="CHEBI:30616"/>
    </ligand>
</feature>
<evidence type="ECO:0000313" key="21">
    <source>
        <dbReference type="Proteomes" id="UP000031532"/>
    </source>
</evidence>
<dbReference type="Gene3D" id="1.10.287.3610">
    <property type="match status" value="1"/>
</dbReference>
<keyword evidence="18" id="KW-0479">Metal-binding</keyword>
<keyword evidence="3" id="KW-1003">Cell membrane</keyword>
<dbReference type="OrthoDB" id="9789934at2"/>
<evidence type="ECO:0000256" key="13">
    <source>
        <dbReference type="ARBA" id="ARBA00023209"/>
    </source>
</evidence>
<dbReference type="EMBL" id="JTJC03000010">
    <property type="protein sequence ID" value="NHC37700.1"/>
    <property type="molecule type" value="Genomic_DNA"/>
</dbReference>
<dbReference type="Pfam" id="PF01219">
    <property type="entry name" value="DAGK_prokar"/>
    <property type="match status" value="1"/>
</dbReference>
<comment type="cofactor">
    <cofactor evidence="18">
        <name>Mg(2+)</name>
        <dbReference type="ChEBI" id="CHEBI:18420"/>
    </cofactor>
    <text evidence="18">Mn(2+), Zn(2+), Cd(2+) and Co(2+) support activity to lesser extents.</text>
</comment>
<dbReference type="GO" id="GO:0046872">
    <property type="term" value="F:metal ion binding"/>
    <property type="evidence" value="ECO:0007669"/>
    <property type="project" value="UniProtKB-KW"/>
</dbReference>
<keyword evidence="7 17" id="KW-0547">Nucleotide-binding</keyword>
<dbReference type="GO" id="GO:0016301">
    <property type="term" value="F:kinase activity"/>
    <property type="evidence" value="ECO:0007669"/>
    <property type="project" value="UniProtKB-KW"/>
</dbReference>
<feature type="active site" description="Proton acceptor" evidence="15">
    <location>
        <position position="90"/>
    </location>
</feature>
<dbReference type="GO" id="GO:0005524">
    <property type="term" value="F:ATP binding"/>
    <property type="evidence" value="ECO:0007669"/>
    <property type="project" value="UniProtKB-KW"/>
</dbReference>
<evidence type="ECO:0000256" key="17">
    <source>
        <dbReference type="PIRSR" id="PIRSR600829-3"/>
    </source>
</evidence>
<dbReference type="RefSeq" id="WP_039713042.1">
    <property type="nucleotide sequence ID" value="NZ_JTJC03000010.1"/>
</dbReference>
<dbReference type="PANTHER" id="PTHR34299">
    <property type="entry name" value="DIACYLGLYCEROL KINASE"/>
    <property type="match status" value="1"/>
</dbReference>
<dbReference type="AlphaFoldDB" id="A0A9X5E993"/>
<keyword evidence="13" id="KW-0594">Phospholipid biosynthesis</keyword>
<evidence type="ECO:0000256" key="14">
    <source>
        <dbReference type="ARBA" id="ARBA00023264"/>
    </source>
</evidence>
<dbReference type="PANTHER" id="PTHR34299:SF1">
    <property type="entry name" value="DIACYLGLYCEROL KINASE"/>
    <property type="match status" value="1"/>
</dbReference>
<feature type="transmembrane region" description="Helical" evidence="19">
    <location>
        <begin position="52"/>
        <end position="70"/>
    </location>
</feature>
<keyword evidence="10 19" id="KW-1133">Transmembrane helix</keyword>
<dbReference type="InterPro" id="IPR000829">
    <property type="entry name" value="DAGK"/>
</dbReference>
<evidence type="ECO:0000256" key="9">
    <source>
        <dbReference type="ARBA" id="ARBA00022840"/>
    </source>
</evidence>
<feature type="binding site" evidence="18">
    <location>
        <position position="97"/>
    </location>
    <ligand>
        <name>a divalent metal cation</name>
        <dbReference type="ChEBI" id="CHEBI:60240"/>
    </ligand>
</feature>
<accession>A0A9X5E993</accession>
<evidence type="ECO:0000256" key="16">
    <source>
        <dbReference type="PIRSR" id="PIRSR600829-2"/>
    </source>
</evidence>
<evidence type="ECO:0000256" key="15">
    <source>
        <dbReference type="PIRSR" id="PIRSR600829-1"/>
    </source>
</evidence>
<feature type="binding site" evidence="16">
    <location>
        <position position="90"/>
    </location>
    <ligand>
        <name>substrate</name>
    </ligand>
</feature>
<dbReference type="GO" id="GO:0005886">
    <property type="term" value="C:plasma membrane"/>
    <property type="evidence" value="ECO:0007669"/>
    <property type="project" value="UniProtKB-SubCell"/>
</dbReference>
<feature type="binding site" evidence="17">
    <location>
        <position position="97"/>
    </location>
    <ligand>
        <name>ATP</name>
        <dbReference type="ChEBI" id="CHEBI:30616"/>
    </ligand>
</feature>
<comment type="caution">
    <text evidence="20">The sequence shown here is derived from an EMBL/GenBank/DDBJ whole genome shotgun (WGS) entry which is preliminary data.</text>
</comment>
<dbReference type="GO" id="GO:0008654">
    <property type="term" value="P:phospholipid biosynthetic process"/>
    <property type="evidence" value="ECO:0007669"/>
    <property type="project" value="UniProtKB-KW"/>
</dbReference>
<keyword evidence="8 20" id="KW-0418">Kinase</keyword>
<feature type="transmembrane region" description="Helical" evidence="19">
    <location>
        <begin position="76"/>
        <end position="96"/>
    </location>
</feature>
<keyword evidence="9 17" id="KW-0067">ATP-binding</keyword>
<evidence type="ECO:0000256" key="7">
    <source>
        <dbReference type="ARBA" id="ARBA00022741"/>
    </source>
</evidence>
<feature type="binding site" evidence="17">
    <location>
        <begin position="116"/>
        <end position="117"/>
    </location>
    <ligand>
        <name>ATP</name>
        <dbReference type="ChEBI" id="CHEBI:30616"/>
    </ligand>
</feature>
<keyword evidence="11" id="KW-0443">Lipid metabolism</keyword>
<keyword evidence="6 19" id="KW-0812">Transmembrane</keyword>
<gene>
    <name evidence="20" type="ORF">QH73_0024195</name>
</gene>